<dbReference type="Proteomes" id="UP000290649">
    <property type="component" value="Unassembled WGS sequence"/>
</dbReference>
<gene>
    <name evidence="2" type="ORF">DS745_03245</name>
</gene>
<keyword evidence="1" id="KW-0472">Membrane</keyword>
<comment type="caution">
    <text evidence="2">The sequence shown here is derived from an EMBL/GenBank/DDBJ whole genome shotgun (WGS) entry which is preliminary data.</text>
</comment>
<evidence type="ECO:0000313" key="2">
    <source>
        <dbReference type="EMBL" id="RXJ04414.1"/>
    </source>
</evidence>
<dbReference type="AlphaFoldDB" id="A0A4Q0VXK4"/>
<proteinExistence type="predicted"/>
<dbReference type="OrthoDB" id="2626526at2"/>
<accession>A0A4Q0VXK4</accession>
<name>A0A4Q0VXK4_9BACI</name>
<evidence type="ECO:0000256" key="1">
    <source>
        <dbReference type="SAM" id="Phobius"/>
    </source>
</evidence>
<protein>
    <submittedName>
        <fullName evidence="2">DUF4181 domain-containing protein</fullName>
    </submittedName>
</protein>
<feature type="transmembrane region" description="Helical" evidence="1">
    <location>
        <begin position="101"/>
        <end position="120"/>
    </location>
</feature>
<feature type="transmembrane region" description="Helical" evidence="1">
    <location>
        <begin position="74"/>
        <end position="95"/>
    </location>
</feature>
<keyword evidence="3" id="KW-1185">Reference proteome</keyword>
<dbReference type="RefSeq" id="WP_129076758.1">
    <property type="nucleotide sequence ID" value="NZ_QOUX01000001.1"/>
</dbReference>
<feature type="transmembrane region" description="Helical" evidence="1">
    <location>
        <begin position="45"/>
        <end position="67"/>
    </location>
</feature>
<organism evidence="2 3">
    <name type="scientific">Anaerobacillus alkaliphilus</name>
    <dbReference type="NCBI Taxonomy" id="1548597"/>
    <lineage>
        <taxon>Bacteria</taxon>
        <taxon>Bacillati</taxon>
        <taxon>Bacillota</taxon>
        <taxon>Bacilli</taxon>
        <taxon>Bacillales</taxon>
        <taxon>Bacillaceae</taxon>
        <taxon>Anaerobacillus</taxon>
    </lineage>
</organism>
<evidence type="ECO:0000313" key="3">
    <source>
        <dbReference type="Proteomes" id="UP000290649"/>
    </source>
</evidence>
<sequence length="123" mass="14398">MYVSIGMLCILIFYLDRLGNRFVKGEYEDLSEFMNFTETKGGRVVRWGGIISIFILILAATATYIINDINLGKWYWVFFYIMTYGIRSLAEWIYLDGKKHIFSFSLMMFGIISVLVIFHFNAN</sequence>
<keyword evidence="1" id="KW-0812">Transmembrane</keyword>
<keyword evidence="1" id="KW-1133">Transmembrane helix</keyword>
<reference evidence="2 3" key="1">
    <citation type="journal article" date="2019" name="Int. J. Syst. Evol. Microbiol.">
        <title>Anaerobacillus alkaliphilus sp. nov., a novel alkaliphilic and moderately halophilic bacterium.</title>
        <authorList>
            <person name="Borsodi A.K."/>
            <person name="Aszalos J.M."/>
            <person name="Bihari P."/>
            <person name="Nagy I."/>
            <person name="Schumann P."/>
            <person name="Sproer C."/>
            <person name="Kovacs A.L."/>
            <person name="Boka K."/>
            <person name="Dobosy P."/>
            <person name="Ovari M."/>
            <person name="Szili-Kovacs T."/>
            <person name="Toth E."/>
        </authorList>
    </citation>
    <scope>NUCLEOTIDE SEQUENCE [LARGE SCALE GENOMIC DNA]</scope>
    <source>
        <strain evidence="2 3">B16-10</strain>
    </source>
</reference>
<dbReference type="EMBL" id="QOUX01000001">
    <property type="protein sequence ID" value="RXJ04414.1"/>
    <property type="molecule type" value="Genomic_DNA"/>
</dbReference>